<feature type="compositionally biased region" description="Polar residues" evidence="1">
    <location>
        <begin position="49"/>
        <end position="61"/>
    </location>
</feature>
<gene>
    <name evidence="2" type="ORF">SAMN02982917_2330</name>
</gene>
<sequence>MPSNPFNCPPPVYRSMDRATPVDMPALWAVRVLGPGRVQYVGRPRRSTDQGVQSFDASPTSWSLDGKPHATVGELIGAAEAVAYPVAA</sequence>
<name>A0A1X7F7W0_9PROT</name>
<evidence type="ECO:0000313" key="3">
    <source>
        <dbReference type="Proteomes" id="UP000192936"/>
    </source>
</evidence>
<accession>A0A1X7F7W0</accession>
<evidence type="ECO:0000313" key="2">
    <source>
        <dbReference type="EMBL" id="SMF47577.1"/>
    </source>
</evidence>
<organism evidence="2 3">
    <name type="scientific">Azospirillum oryzae</name>
    <dbReference type="NCBI Taxonomy" id="286727"/>
    <lineage>
        <taxon>Bacteria</taxon>
        <taxon>Pseudomonadati</taxon>
        <taxon>Pseudomonadota</taxon>
        <taxon>Alphaproteobacteria</taxon>
        <taxon>Rhodospirillales</taxon>
        <taxon>Azospirillaceae</taxon>
        <taxon>Azospirillum</taxon>
    </lineage>
</organism>
<protein>
    <submittedName>
        <fullName evidence="2">Uncharacterized protein</fullName>
    </submittedName>
</protein>
<evidence type="ECO:0000256" key="1">
    <source>
        <dbReference type="SAM" id="MobiDB-lite"/>
    </source>
</evidence>
<dbReference type="AlphaFoldDB" id="A0A1X7F7W0"/>
<reference evidence="2 3" key="1">
    <citation type="submission" date="2017-04" db="EMBL/GenBank/DDBJ databases">
        <authorList>
            <person name="Afonso C.L."/>
            <person name="Miller P.J."/>
            <person name="Scott M.A."/>
            <person name="Spackman E."/>
            <person name="Goraichik I."/>
            <person name="Dimitrov K.M."/>
            <person name="Suarez D.L."/>
            <person name="Swayne D.E."/>
        </authorList>
    </citation>
    <scope>NUCLEOTIDE SEQUENCE [LARGE SCALE GENOMIC DNA]</scope>
    <source>
        <strain evidence="2 3">A2P</strain>
    </source>
</reference>
<proteinExistence type="predicted"/>
<dbReference type="Proteomes" id="UP000192936">
    <property type="component" value="Unassembled WGS sequence"/>
</dbReference>
<feature type="region of interest" description="Disordered" evidence="1">
    <location>
        <begin position="41"/>
        <end position="61"/>
    </location>
</feature>
<dbReference type="EMBL" id="FXAK01000005">
    <property type="protein sequence ID" value="SMF47577.1"/>
    <property type="molecule type" value="Genomic_DNA"/>
</dbReference>
<dbReference type="RefSeq" id="WP_085085427.1">
    <property type="nucleotide sequence ID" value="NZ_FXAK01000005.1"/>
</dbReference>